<dbReference type="Proteomes" id="UP000011513">
    <property type="component" value="Unassembled WGS sequence"/>
</dbReference>
<proteinExistence type="predicted"/>
<accession>M0CXN3</accession>
<gene>
    <name evidence="1" type="ORF">C474_18425</name>
</gene>
<evidence type="ECO:0000313" key="2">
    <source>
        <dbReference type="Proteomes" id="UP000011513"/>
    </source>
</evidence>
<comment type="caution">
    <text evidence="1">The sequence shown here is derived from an EMBL/GenBank/DDBJ whole genome shotgun (WGS) entry which is preliminary data.</text>
</comment>
<dbReference type="InParanoid" id="M0CXN3"/>
<organism evidence="1 2">
    <name type="scientific">Halogeometricum pallidum JCM 14848</name>
    <dbReference type="NCBI Taxonomy" id="1227487"/>
    <lineage>
        <taxon>Archaea</taxon>
        <taxon>Methanobacteriati</taxon>
        <taxon>Methanobacteriota</taxon>
        <taxon>Stenosarchaea group</taxon>
        <taxon>Halobacteria</taxon>
        <taxon>Halobacteriales</taxon>
        <taxon>Haloferacaceae</taxon>
        <taxon>Halogeometricum</taxon>
    </lineage>
</organism>
<name>M0CXN3_HALPD</name>
<sequence length="52" mass="5112">GGDIGPAVAEAVTNAEGEQVFVYGFAAFVEAAESAVEATGGDFDAASVENFG</sequence>
<reference evidence="1 2" key="1">
    <citation type="journal article" date="2014" name="PLoS Genet.">
        <title>Phylogenetically driven sequencing of extremely halophilic archaea reveals strategies for static and dynamic osmo-response.</title>
        <authorList>
            <person name="Becker E.A."/>
            <person name="Seitzer P.M."/>
            <person name="Tritt A."/>
            <person name="Larsen D."/>
            <person name="Krusor M."/>
            <person name="Yao A.I."/>
            <person name="Wu D."/>
            <person name="Madern D."/>
            <person name="Eisen J.A."/>
            <person name="Darling A.E."/>
            <person name="Facciotti M.T."/>
        </authorList>
    </citation>
    <scope>NUCLEOTIDE SEQUENCE [LARGE SCALE GENOMIC DNA]</scope>
    <source>
        <strain evidence="1 2">JCM 14848</strain>
    </source>
</reference>
<keyword evidence="2" id="KW-1185">Reference proteome</keyword>
<feature type="non-terminal residue" evidence="1">
    <location>
        <position position="1"/>
    </location>
</feature>
<protein>
    <submittedName>
        <fullName evidence="1">Flavodoxin reductase family protein / cytochrome-b5 reductase</fullName>
    </submittedName>
</protein>
<evidence type="ECO:0000313" key="1">
    <source>
        <dbReference type="EMBL" id="ELZ26644.1"/>
    </source>
</evidence>
<dbReference type="PATRIC" id="fig|1227487.5.peg.3661"/>
<dbReference type="AlphaFoldDB" id="M0CXN3"/>
<dbReference type="EMBL" id="AOIV01000042">
    <property type="protein sequence ID" value="ELZ26644.1"/>
    <property type="molecule type" value="Genomic_DNA"/>
</dbReference>